<organism evidence="1 2">
    <name type="scientific">Bacteroides fragilis str. 3998T(B)3</name>
    <dbReference type="NCBI Taxonomy" id="1339316"/>
    <lineage>
        <taxon>Bacteria</taxon>
        <taxon>Pseudomonadati</taxon>
        <taxon>Bacteroidota</taxon>
        <taxon>Bacteroidia</taxon>
        <taxon>Bacteroidales</taxon>
        <taxon>Bacteroidaceae</taxon>
        <taxon>Bacteroides</taxon>
    </lineage>
</organism>
<sequence length="88" mass="9993">MGITQLPIPILGASQEKIKELRNYFHSLEIEDLVLVDFSTIAQQSRTYDEYEREMYSANEDDLHYVGIGICAEKKAINKATGSLSLIR</sequence>
<gene>
    <name evidence="1" type="ORF">M125_2598</name>
</gene>
<dbReference type="InterPro" id="IPR023476">
    <property type="entry name" value="Pep_tRNA_hydro_II_dom_sf"/>
</dbReference>
<evidence type="ECO:0008006" key="3">
    <source>
        <dbReference type="Google" id="ProtNLM"/>
    </source>
</evidence>
<dbReference type="PATRIC" id="fig|1339316.3.peg.2489"/>
<accession>A0A015U1Z0</accession>
<dbReference type="AlphaFoldDB" id="A0A015U1Z0"/>
<evidence type="ECO:0000313" key="2">
    <source>
        <dbReference type="Proteomes" id="UP000020773"/>
    </source>
</evidence>
<dbReference type="Gene3D" id="3.40.1490.10">
    <property type="entry name" value="Bit1"/>
    <property type="match status" value="1"/>
</dbReference>
<dbReference type="Proteomes" id="UP000020773">
    <property type="component" value="Unassembled WGS sequence"/>
</dbReference>
<proteinExistence type="predicted"/>
<dbReference type="EMBL" id="JGDB01000137">
    <property type="protein sequence ID" value="EXY90709.1"/>
    <property type="molecule type" value="Genomic_DNA"/>
</dbReference>
<name>A0A015U1Z0_BACFG</name>
<dbReference type="Pfam" id="PF09391">
    <property type="entry name" value="DUF2000"/>
    <property type="match status" value="1"/>
</dbReference>
<protein>
    <recommendedName>
        <fullName evidence="3">DUF2000 domain-containing protein</fullName>
    </recommendedName>
</protein>
<comment type="caution">
    <text evidence="1">The sequence shown here is derived from an EMBL/GenBank/DDBJ whole genome shotgun (WGS) entry which is preliminary data.</text>
</comment>
<reference evidence="1 2" key="1">
    <citation type="submission" date="2014-02" db="EMBL/GenBank/DDBJ databases">
        <authorList>
            <person name="Sears C."/>
            <person name="Carroll K."/>
            <person name="Sack B.R."/>
            <person name="Qadri F."/>
            <person name="Myers L.L."/>
            <person name="Chung G.-T."/>
            <person name="Escheverria P."/>
            <person name="Fraser C.M."/>
            <person name="Sadzewicz L."/>
            <person name="Shefchek K.A."/>
            <person name="Tallon L."/>
            <person name="Das S.P."/>
            <person name="Daugherty S."/>
            <person name="Mongodin E.F."/>
        </authorList>
    </citation>
    <scope>NUCLEOTIDE SEQUENCE [LARGE SCALE GENOMIC DNA]</scope>
    <source>
        <strain evidence="2">3998T(B)3</strain>
    </source>
</reference>
<dbReference type="InterPro" id="IPR018988">
    <property type="entry name" value="DUF2000"/>
</dbReference>
<evidence type="ECO:0000313" key="1">
    <source>
        <dbReference type="EMBL" id="EXY90709.1"/>
    </source>
</evidence>
<dbReference type="SUPFAM" id="SSF102462">
    <property type="entry name" value="Peptidyl-tRNA hydrolase II"/>
    <property type="match status" value="1"/>
</dbReference>